<keyword evidence="7" id="KW-0732">Signal</keyword>
<evidence type="ECO:0000256" key="3">
    <source>
        <dbReference type="ARBA" id="ARBA00022723"/>
    </source>
</evidence>
<feature type="domain" description="Peptidase M13 N-terminal" evidence="9">
    <location>
        <begin position="64"/>
        <end position="448"/>
    </location>
</feature>
<comment type="caution">
    <text evidence="10">The sequence shown here is derived from an EMBL/GenBank/DDBJ whole genome shotgun (WGS) entry which is preliminary data.</text>
</comment>
<dbReference type="RefSeq" id="WP_189449043.1">
    <property type="nucleotide sequence ID" value="NZ_BMXY01000002.1"/>
</dbReference>
<evidence type="ECO:0000313" key="11">
    <source>
        <dbReference type="Proteomes" id="UP000643403"/>
    </source>
</evidence>
<keyword evidence="3" id="KW-0479">Metal-binding</keyword>
<dbReference type="InterPro" id="IPR042089">
    <property type="entry name" value="Peptidase_M13_dom_2"/>
</dbReference>
<accession>A0ABQ3C407</accession>
<keyword evidence="6" id="KW-0482">Metalloprotease</keyword>
<dbReference type="SUPFAM" id="SSF55486">
    <property type="entry name" value="Metalloproteases ('zincins'), catalytic domain"/>
    <property type="match status" value="1"/>
</dbReference>
<dbReference type="Proteomes" id="UP000643403">
    <property type="component" value="Unassembled WGS sequence"/>
</dbReference>
<evidence type="ECO:0000256" key="6">
    <source>
        <dbReference type="ARBA" id="ARBA00023049"/>
    </source>
</evidence>
<feature type="chain" id="PRO_5046732293" evidence="7">
    <location>
        <begin position="26"/>
        <end position="703"/>
    </location>
</feature>
<dbReference type="Gene3D" id="1.10.1380.10">
    <property type="entry name" value="Neutral endopeptidase , domain2"/>
    <property type="match status" value="1"/>
</dbReference>
<evidence type="ECO:0000259" key="8">
    <source>
        <dbReference type="Pfam" id="PF01431"/>
    </source>
</evidence>
<dbReference type="Gene3D" id="3.40.390.10">
    <property type="entry name" value="Collagenase (Catalytic Domain)"/>
    <property type="match status" value="1"/>
</dbReference>
<keyword evidence="5" id="KW-0862">Zinc</keyword>
<dbReference type="PROSITE" id="PS51257">
    <property type="entry name" value="PROKAR_LIPOPROTEIN"/>
    <property type="match status" value="1"/>
</dbReference>
<keyword evidence="4" id="KW-0378">Hydrolase</keyword>
<evidence type="ECO:0000256" key="4">
    <source>
        <dbReference type="ARBA" id="ARBA00022801"/>
    </source>
</evidence>
<keyword evidence="11" id="KW-1185">Reference proteome</keyword>
<dbReference type="InterPro" id="IPR024079">
    <property type="entry name" value="MetalloPept_cat_dom_sf"/>
</dbReference>
<dbReference type="InterPro" id="IPR018497">
    <property type="entry name" value="Peptidase_M13_C"/>
</dbReference>
<proteinExistence type="predicted"/>
<evidence type="ECO:0000256" key="2">
    <source>
        <dbReference type="ARBA" id="ARBA00022670"/>
    </source>
</evidence>
<keyword evidence="2" id="KW-0645">Protease</keyword>
<feature type="domain" description="Peptidase M13 C-terminal" evidence="8">
    <location>
        <begin position="500"/>
        <end position="700"/>
    </location>
</feature>
<reference evidence="11" key="1">
    <citation type="journal article" date="2019" name="Int. J. Syst. Evol. Microbiol.">
        <title>The Global Catalogue of Microorganisms (GCM) 10K type strain sequencing project: providing services to taxonomists for standard genome sequencing and annotation.</title>
        <authorList>
            <consortium name="The Broad Institute Genomics Platform"/>
            <consortium name="The Broad Institute Genome Sequencing Center for Infectious Disease"/>
            <person name="Wu L."/>
            <person name="Ma J."/>
        </authorList>
    </citation>
    <scope>NUCLEOTIDE SEQUENCE [LARGE SCALE GENOMIC DNA]</scope>
    <source>
        <strain evidence="11">KCTC 22558</strain>
    </source>
</reference>
<sequence length="703" mass="77451">MRPLPRRLLTTAVTALLVSGLAACATTTSEPASTAAPAPARAGTPALGSFGFDVAGMDRAVAAGDDFYLHANGGWMRDTEIPADRSSYNSFTSIALETEKQVRNIIEGAAKDGSATGDLRKVGDYYTAFMDEAGIEARGLAPVKPRLDAIAGIGDRRALAREFGEQLRADVDLLNATDYYTDRPFGLWITQDLNDPSRNVPYLVQGGLGLPDRSFYLDGGRAAEIRKAYQAHVQKVLELAGIDDAAARATRILALETAIARVHATQEQTNDVEAGNNAWTQADFARKAPGLDWPVFMQAADLASQRDFIVWQPRAVAGISQLAASQPLQTWKDYLAFHAIDRASSYLPRAFADERFAFYDRTLNGTPQQRERWKRAVSATSNALGEAVGREYVTRHVDPKTKARAEEMVRNIVAAFGRRIDALDWMSPQTKAAAKAKVDSLEVAVAYPSKWRDYSTLEVRADDPVGNAERAEMFEYRRNLAKLSQPVSHDEWYMTPQIINALNVPLENRLIFPAAILQPPFFDPNADDAVNYGAIGSVIGHEISHSFDNTGALFDAQGRLHNWWTKEDFAKFDAAGKALSAQFSTYKPFPDLAVNGDLTLGENIADVAGIATALDGYRLSLQGREVRTIDGFTPEQRFFLGFAQAWRSKYRDAAMRNAILTDVHAPGRYRAQTVRNIDAWYEAFGVQPGQALYLAPEQRVKVW</sequence>
<name>A0ABQ3C407_9GAMM</name>
<feature type="signal peptide" evidence="7">
    <location>
        <begin position="1"/>
        <end position="25"/>
    </location>
</feature>
<dbReference type="EMBL" id="BMXY01000002">
    <property type="protein sequence ID" value="GGZ64317.1"/>
    <property type="molecule type" value="Genomic_DNA"/>
</dbReference>
<evidence type="ECO:0000256" key="1">
    <source>
        <dbReference type="ARBA" id="ARBA00001947"/>
    </source>
</evidence>
<dbReference type="PANTHER" id="PTHR11733:SF211">
    <property type="entry name" value="OLIGOPEPTIDASE LIPOPROTEIN M13 FAMILY"/>
    <property type="match status" value="1"/>
</dbReference>
<comment type="cofactor">
    <cofactor evidence="1">
        <name>Zn(2+)</name>
        <dbReference type="ChEBI" id="CHEBI:29105"/>
    </cofactor>
</comment>
<protein>
    <submittedName>
        <fullName evidence="10">Peptidase M13</fullName>
    </submittedName>
</protein>
<dbReference type="Pfam" id="PF01431">
    <property type="entry name" value="Peptidase_M13"/>
    <property type="match status" value="1"/>
</dbReference>
<dbReference type="CDD" id="cd08662">
    <property type="entry name" value="M13"/>
    <property type="match status" value="1"/>
</dbReference>
<organism evidence="10 11">
    <name type="scientific">Cognatilysobacter xinjiangensis</name>
    <dbReference type="NCBI Taxonomy" id="546892"/>
    <lineage>
        <taxon>Bacteria</taxon>
        <taxon>Pseudomonadati</taxon>
        <taxon>Pseudomonadota</taxon>
        <taxon>Gammaproteobacteria</taxon>
        <taxon>Lysobacterales</taxon>
        <taxon>Lysobacteraceae</taxon>
        <taxon>Cognatilysobacter</taxon>
    </lineage>
</organism>
<dbReference type="InterPro" id="IPR008753">
    <property type="entry name" value="Peptidase_M13_N"/>
</dbReference>
<evidence type="ECO:0000313" key="10">
    <source>
        <dbReference type="EMBL" id="GGZ64317.1"/>
    </source>
</evidence>
<dbReference type="PROSITE" id="PS51885">
    <property type="entry name" value="NEPRILYSIN"/>
    <property type="match status" value="1"/>
</dbReference>
<dbReference type="PRINTS" id="PR00786">
    <property type="entry name" value="NEPRILYSIN"/>
</dbReference>
<dbReference type="Pfam" id="PF05649">
    <property type="entry name" value="Peptidase_M13_N"/>
    <property type="match status" value="1"/>
</dbReference>
<evidence type="ECO:0000256" key="7">
    <source>
        <dbReference type="SAM" id="SignalP"/>
    </source>
</evidence>
<dbReference type="PANTHER" id="PTHR11733">
    <property type="entry name" value="ZINC METALLOPROTEASE FAMILY M13 NEPRILYSIN-RELATED"/>
    <property type="match status" value="1"/>
</dbReference>
<evidence type="ECO:0000256" key="5">
    <source>
        <dbReference type="ARBA" id="ARBA00022833"/>
    </source>
</evidence>
<dbReference type="InterPro" id="IPR000718">
    <property type="entry name" value="Peptidase_M13"/>
</dbReference>
<gene>
    <name evidence="10" type="ORF">GCM10008101_17420</name>
</gene>
<evidence type="ECO:0000259" key="9">
    <source>
        <dbReference type="Pfam" id="PF05649"/>
    </source>
</evidence>